<dbReference type="Proteomes" id="UP000656813">
    <property type="component" value="Unassembled WGS sequence"/>
</dbReference>
<evidence type="ECO:0000256" key="1">
    <source>
        <dbReference type="ARBA" id="ARBA00004651"/>
    </source>
</evidence>
<evidence type="ECO:0000256" key="5">
    <source>
        <dbReference type="ARBA" id="ARBA00022519"/>
    </source>
</evidence>
<keyword evidence="5" id="KW-0997">Cell inner membrane</keyword>
<evidence type="ECO:0000256" key="2">
    <source>
        <dbReference type="ARBA" id="ARBA00007362"/>
    </source>
</evidence>
<evidence type="ECO:0000256" key="4">
    <source>
        <dbReference type="ARBA" id="ARBA00022516"/>
    </source>
</evidence>
<feature type="transmembrane region" description="Helical" evidence="12">
    <location>
        <begin position="177"/>
        <end position="196"/>
    </location>
</feature>
<feature type="transmembrane region" description="Helical" evidence="12">
    <location>
        <begin position="242"/>
        <end position="262"/>
    </location>
</feature>
<dbReference type="SUPFAM" id="SSF103481">
    <property type="entry name" value="Multidrug resistance efflux transporter EmrE"/>
    <property type="match status" value="2"/>
</dbReference>
<dbReference type="InterPro" id="IPR000390">
    <property type="entry name" value="Small_drug/metabolite_transptr"/>
</dbReference>
<dbReference type="EMBL" id="BMFV01000002">
    <property type="protein sequence ID" value="GGH75987.1"/>
    <property type="molecule type" value="Genomic_DNA"/>
</dbReference>
<keyword evidence="9 12" id="KW-1133">Transmembrane helix</keyword>
<evidence type="ECO:0000256" key="12">
    <source>
        <dbReference type="SAM" id="Phobius"/>
    </source>
</evidence>
<dbReference type="InterPro" id="IPR000620">
    <property type="entry name" value="EamA_dom"/>
</dbReference>
<organism evidence="14 15">
    <name type="scientific">Pullulanibacillus pueri</name>
    <dbReference type="NCBI Taxonomy" id="1437324"/>
    <lineage>
        <taxon>Bacteria</taxon>
        <taxon>Bacillati</taxon>
        <taxon>Bacillota</taxon>
        <taxon>Bacilli</taxon>
        <taxon>Bacillales</taxon>
        <taxon>Sporolactobacillaceae</taxon>
        <taxon>Pullulanibacillus</taxon>
    </lineage>
</organism>
<feature type="domain" description="EamA" evidence="13">
    <location>
        <begin position="5"/>
        <end position="137"/>
    </location>
</feature>
<dbReference type="Pfam" id="PF00892">
    <property type="entry name" value="EamA"/>
    <property type="match status" value="2"/>
</dbReference>
<reference evidence="14" key="1">
    <citation type="journal article" date="2014" name="Int. J. Syst. Evol. Microbiol.">
        <title>Complete genome sequence of Corynebacterium casei LMG S-19264T (=DSM 44701T), isolated from a smear-ripened cheese.</title>
        <authorList>
            <consortium name="US DOE Joint Genome Institute (JGI-PGF)"/>
            <person name="Walter F."/>
            <person name="Albersmeier A."/>
            <person name="Kalinowski J."/>
            <person name="Ruckert C."/>
        </authorList>
    </citation>
    <scope>NUCLEOTIDE SEQUENCE</scope>
    <source>
        <strain evidence="14">CGMCC 1.12777</strain>
    </source>
</reference>
<gene>
    <name evidence="14" type="ORF">GCM10007096_05760</name>
</gene>
<evidence type="ECO:0000256" key="10">
    <source>
        <dbReference type="ARBA" id="ARBA00023098"/>
    </source>
</evidence>
<evidence type="ECO:0000256" key="6">
    <source>
        <dbReference type="ARBA" id="ARBA00022556"/>
    </source>
</evidence>
<evidence type="ECO:0000256" key="3">
    <source>
        <dbReference type="ARBA" id="ARBA00022475"/>
    </source>
</evidence>
<evidence type="ECO:0000313" key="14">
    <source>
        <dbReference type="EMBL" id="GGH75987.1"/>
    </source>
</evidence>
<evidence type="ECO:0000259" key="13">
    <source>
        <dbReference type="Pfam" id="PF00892"/>
    </source>
</evidence>
<feature type="transmembrane region" description="Helical" evidence="12">
    <location>
        <begin position="147"/>
        <end position="165"/>
    </location>
</feature>
<dbReference type="GO" id="GO:0009103">
    <property type="term" value="P:lipopolysaccharide biosynthetic process"/>
    <property type="evidence" value="ECO:0007669"/>
    <property type="project" value="UniProtKB-KW"/>
</dbReference>
<comment type="caution">
    <text evidence="14">The sequence shown here is derived from an EMBL/GenBank/DDBJ whole genome shotgun (WGS) entry which is preliminary data.</text>
</comment>
<feature type="transmembrane region" description="Helical" evidence="12">
    <location>
        <begin position="120"/>
        <end position="140"/>
    </location>
</feature>
<dbReference type="PANTHER" id="PTHR30561">
    <property type="entry name" value="SMR FAMILY PROTON-DEPENDENT DRUG EFFLUX TRANSPORTER SUGE"/>
    <property type="match status" value="1"/>
</dbReference>
<keyword evidence="6" id="KW-0441">Lipid A biosynthesis</keyword>
<comment type="subcellular location">
    <subcellularLocation>
        <location evidence="1">Cell membrane</location>
        <topology evidence="1">Multi-pass membrane protein</topology>
    </subcellularLocation>
</comment>
<evidence type="ECO:0000313" key="15">
    <source>
        <dbReference type="Proteomes" id="UP000656813"/>
    </source>
</evidence>
<sequence length="288" mass="31493">MAFSALVLVLISSFIHATWNLLQKQAQTSGLAFSWLFNLMGVLAYTPLIIIVVIFWQPHLSWLGVVFIAVSSLIHVGYFLLLQKGYKVSDLSIVYPISRGLGPVFAMILAVLFLSESPSSLTLVGTGVIVVAIFFIAGGIKMIRGNIGVKGPLFGLGVAILIGWYTTWDKYAVDELAVMPLFYEYLGMVGQFLILSPFAYQRKAEVVKSWRLDKWQAAGVGILSPLAYILALTALAMAPVTYIAPLRELSIVIGTLFGIFILKEKSSRMQIVYSGVLFLGVVFVALSS</sequence>
<evidence type="ECO:0000256" key="11">
    <source>
        <dbReference type="ARBA" id="ARBA00023136"/>
    </source>
</evidence>
<keyword evidence="7 12" id="KW-0812">Transmembrane</keyword>
<comment type="similarity">
    <text evidence="2">Belongs to the EamA transporter family.</text>
</comment>
<evidence type="ECO:0000256" key="9">
    <source>
        <dbReference type="ARBA" id="ARBA00022989"/>
    </source>
</evidence>
<keyword evidence="8" id="KW-0448">Lipopolysaccharide biosynthesis</keyword>
<keyword evidence="11 12" id="KW-0472">Membrane</keyword>
<keyword evidence="4" id="KW-0444">Lipid biosynthesis</keyword>
<keyword evidence="10" id="KW-0443">Lipid metabolism</keyword>
<feature type="transmembrane region" description="Helical" evidence="12">
    <location>
        <begin position="35"/>
        <end position="56"/>
    </location>
</feature>
<feature type="transmembrane region" description="Helical" evidence="12">
    <location>
        <begin position="217"/>
        <end position="236"/>
    </location>
</feature>
<feature type="transmembrane region" description="Helical" evidence="12">
    <location>
        <begin position="269"/>
        <end position="286"/>
    </location>
</feature>
<accession>A0A8J3EK21</accession>
<dbReference type="PANTHER" id="PTHR30561:SF9">
    <property type="entry name" value="4-AMINO-4-DEOXY-L-ARABINOSE-PHOSPHOUNDECAPRENOL FLIPPASE SUBUNIT ARNF-RELATED"/>
    <property type="match status" value="1"/>
</dbReference>
<evidence type="ECO:0000256" key="7">
    <source>
        <dbReference type="ARBA" id="ARBA00022692"/>
    </source>
</evidence>
<dbReference type="RefSeq" id="WP_188495882.1">
    <property type="nucleotide sequence ID" value="NZ_BMFV01000002.1"/>
</dbReference>
<dbReference type="GO" id="GO:0022857">
    <property type="term" value="F:transmembrane transporter activity"/>
    <property type="evidence" value="ECO:0007669"/>
    <property type="project" value="InterPro"/>
</dbReference>
<keyword evidence="3" id="KW-1003">Cell membrane</keyword>
<feature type="transmembrane region" description="Helical" evidence="12">
    <location>
        <begin position="6"/>
        <end position="23"/>
    </location>
</feature>
<feature type="transmembrane region" description="Helical" evidence="12">
    <location>
        <begin position="93"/>
        <end position="114"/>
    </location>
</feature>
<dbReference type="Gene3D" id="1.10.3730.20">
    <property type="match status" value="2"/>
</dbReference>
<reference evidence="14" key="2">
    <citation type="submission" date="2020-09" db="EMBL/GenBank/DDBJ databases">
        <authorList>
            <person name="Sun Q."/>
            <person name="Zhou Y."/>
        </authorList>
    </citation>
    <scope>NUCLEOTIDE SEQUENCE</scope>
    <source>
        <strain evidence="14">CGMCC 1.12777</strain>
    </source>
</reference>
<proteinExistence type="inferred from homology"/>
<dbReference type="GO" id="GO:0005886">
    <property type="term" value="C:plasma membrane"/>
    <property type="evidence" value="ECO:0007669"/>
    <property type="project" value="UniProtKB-SubCell"/>
</dbReference>
<feature type="transmembrane region" description="Helical" evidence="12">
    <location>
        <begin position="62"/>
        <end position="81"/>
    </location>
</feature>
<evidence type="ECO:0000256" key="8">
    <source>
        <dbReference type="ARBA" id="ARBA00022985"/>
    </source>
</evidence>
<dbReference type="InterPro" id="IPR037185">
    <property type="entry name" value="EmrE-like"/>
</dbReference>
<keyword evidence="15" id="KW-1185">Reference proteome</keyword>
<name>A0A8J3EK21_9BACL</name>
<feature type="domain" description="EamA" evidence="13">
    <location>
        <begin position="150"/>
        <end position="285"/>
    </location>
</feature>
<protein>
    <recommendedName>
        <fullName evidence="13">EamA domain-containing protein</fullName>
    </recommendedName>
</protein>
<dbReference type="AlphaFoldDB" id="A0A8J3EK21"/>